<accession>F7NFV8</accession>
<dbReference type="Proteomes" id="UP000003240">
    <property type="component" value="Unassembled WGS sequence"/>
</dbReference>
<dbReference type="Pfam" id="PF04025">
    <property type="entry name" value="RemA-like"/>
    <property type="match status" value="1"/>
</dbReference>
<keyword evidence="2" id="KW-1185">Reference proteome</keyword>
<dbReference type="STRING" id="1009370.ALO_04708"/>
<dbReference type="OrthoDB" id="9811390at2"/>
<proteinExistence type="predicted"/>
<dbReference type="RefSeq" id="WP_004093292.1">
    <property type="nucleotide sequence ID" value="NZ_AFGF01000037.1"/>
</dbReference>
<protein>
    <recommendedName>
        <fullName evidence="3">DUF370 domain-containing protein</fullName>
    </recommendedName>
</protein>
<gene>
    <name evidence="1" type="ORF">ALO_04708</name>
</gene>
<evidence type="ECO:0000313" key="2">
    <source>
        <dbReference type="Proteomes" id="UP000003240"/>
    </source>
</evidence>
<dbReference type="InterPro" id="IPR007169">
    <property type="entry name" value="RemA-like"/>
</dbReference>
<evidence type="ECO:0008006" key="3">
    <source>
        <dbReference type="Google" id="ProtNLM"/>
    </source>
</evidence>
<dbReference type="eggNOG" id="ENOG5032Y6E">
    <property type="taxonomic scope" value="Bacteria"/>
</dbReference>
<dbReference type="AlphaFoldDB" id="F7NFV8"/>
<dbReference type="NCBIfam" id="NF046065">
    <property type="entry name" value="MtxRegRemB"/>
    <property type="match status" value="1"/>
</dbReference>
<comment type="caution">
    <text evidence="1">The sequence shown here is derived from an EMBL/GenBank/DDBJ whole genome shotgun (WGS) entry which is preliminary data.</text>
</comment>
<reference evidence="1 2" key="1">
    <citation type="journal article" date="2011" name="EMBO J.">
        <title>Structural diversity of bacterial flagellar motors.</title>
        <authorList>
            <person name="Chen S."/>
            <person name="Beeby M."/>
            <person name="Murphy G.E."/>
            <person name="Leadbetter J.R."/>
            <person name="Hendrixson D.R."/>
            <person name="Briegel A."/>
            <person name="Li Z."/>
            <person name="Shi J."/>
            <person name="Tocheva E.I."/>
            <person name="Muller A."/>
            <person name="Dobro M.J."/>
            <person name="Jensen G.J."/>
        </authorList>
    </citation>
    <scope>NUCLEOTIDE SEQUENCE [LARGE SCALE GENOMIC DNA]</scope>
    <source>
        <strain evidence="1 2">DSM 6540</strain>
    </source>
</reference>
<evidence type="ECO:0000313" key="1">
    <source>
        <dbReference type="EMBL" id="EGO65066.1"/>
    </source>
</evidence>
<sequence>MFLHLGVDTVVPLNEVITINDIKENVSPVNAEFLRTMQEEHLIVDISMGHPKSFVVTDKKVYYSAISSLTLKKRAHMIFEADEIEE</sequence>
<organism evidence="1 2">
    <name type="scientific">Acetonema longum DSM 6540</name>
    <dbReference type="NCBI Taxonomy" id="1009370"/>
    <lineage>
        <taxon>Bacteria</taxon>
        <taxon>Bacillati</taxon>
        <taxon>Bacillota</taxon>
        <taxon>Negativicutes</taxon>
        <taxon>Acetonemataceae</taxon>
        <taxon>Acetonema</taxon>
    </lineage>
</organism>
<name>F7NFV8_9FIRM</name>
<dbReference type="EMBL" id="AFGF01000037">
    <property type="protein sequence ID" value="EGO65066.1"/>
    <property type="molecule type" value="Genomic_DNA"/>
</dbReference>